<feature type="transmembrane region" description="Helical" evidence="2">
    <location>
        <begin position="108"/>
        <end position="126"/>
    </location>
</feature>
<feature type="transmembrane region" description="Helical" evidence="2">
    <location>
        <begin position="49"/>
        <end position="70"/>
    </location>
</feature>
<comment type="caution">
    <text evidence="4">The sequence shown here is derived from an EMBL/GenBank/DDBJ whole genome shotgun (WGS) entry which is preliminary data.</text>
</comment>
<feature type="transmembrane region" description="Helical" evidence="2">
    <location>
        <begin position="77"/>
        <end position="96"/>
    </location>
</feature>
<keyword evidence="5" id="KW-1185">Reference proteome</keyword>
<dbReference type="PANTHER" id="PTHR33741:SF5">
    <property type="entry name" value="TRANSMEMBRANE PROTEIN DDB_G0269096-RELATED"/>
    <property type="match status" value="1"/>
</dbReference>
<proteinExistence type="predicted"/>
<dbReference type="Proteomes" id="UP000664521">
    <property type="component" value="Unassembled WGS sequence"/>
</dbReference>
<feature type="transmembrane region" description="Helical" evidence="2">
    <location>
        <begin position="133"/>
        <end position="156"/>
    </location>
</feature>
<dbReference type="PANTHER" id="PTHR33741">
    <property type="entry name" value="TRANSMEMBRANE PROTEIN DDB_G0269096-RELATED"/>
    <property type="match status" value="1"/>
</dbReference>
<feature type="region of interest" description="Disordered" evidence="1">
    <location>
        <begin position="223"/>
        <end position="248"/>
    </location>
</feature>
<organism evidence="4 5">
    <name type="scientific">Heterodermia speciosa</name>
    <dbReference type="NCBI Taxonomy" id="116794"/>
    <lineage>
        <taxon>Eukaryota</taxon>
        <taxon>Fungi</taxon>
        <taxon>Dikarya</taxon>
        <taxon>Ascomycota</taxon>
        <taxon>Pezizomycotina</taxon>
        <taxon>Lecanoromycetes</taxon>
        <taxon>OSLEUM clade</taxon>
        <taxon>Lecanoromycetidae</taxon>
        <taxon>Caliciales</taxon>
        <taxon>Physciaceae</taxon>
        <taxon>Heterodermia</taxon>
    </lineage>
</organism>
<feature type="domain" description="HPP transmembrane region" evidence="3">
    <location>
        <begin position="46"/>
        <end position="205"/>
    </location>
</feature>
<dbReference type="InterPro" id="IPR007065">
    <property type="entry name" value="HPP"/>
</dbReference>
<feature type="transmembrane region" description="Helical" evidence="2">
    <location>
        <begin position="176"/>
        <end position="197"/>
    </location>
</feature>
<reference evidence="4" key="1">
    <citation type="submission" date="2021-03" db="EMBL/GenBank/DDBJ databases">
        <authorList>
            <person name="Tagirdzhanova G."/>
        </authorList>
    </citation>
    <scope>NUCLEOTIDE SEQUENCE</scope>
</reference>
<protein>
    <recommendedName>
        <fullName evidence="3">HPP transmembrane region domain-containing protein</fullName>
    </recommendedName>
</protein>
<dbReference type="EMBL" id="CAJPDS010000090">
    <property type="protein sequence ID" value="CAF9936308.1"/>
    <property type="molecule type" value="Genomic_DNA"/>
</dbReference>
<keyword evidence="2" id="KW-0472">Membrane</keyword>
<feature type="compositionally biased region" description="Polar residues" evidence="1">
    <location>
        <begin position="231"/>
        <end position="240"/>
    </location>
</feature>
<sequence length="297" mass="32355">MGVKSWDIDIDRWLNPLVPYNRLSRLPPPVSRFLGYRDGPRGEIGNVLVAWWAFVGAFSGVAAIEAVLMIPEIQKHGVPTVIASFGAAAILEYNVISSPLAQPRNSMFGHILSAFVGICVTKLFMLNSDFEQLRWLAGATSCGLASAVMTLTKTVYPPAGATALLAAVDPTLSRLGWYLLPLVLLSAVLTLATSLLLNNIQRQYPIYWWTAADLSKKVSGTEIEKAHPDDTNSTVTGSTQHDNDPEPSITVHADAILVPESILMSEEETAVLEVLRIRLKDSTSLKVNQNPYKTDSV</sequence>
<dbReference type="Pfam" id="PF04982">
    <property type="entry name" value="TM_HPP"/>
    <property type="match status" value="1"/>
</dbReference>
<keyword evidence="2" id="KW-1133">Transmembrane helix</keyword>
<dbReference type="AlphaFoldDB" id="A0A8H3IX21"/>
<dbReference type="OrthoDB" id="2016548at2759"/>
<name>A0A8H3IX21_9LECA</name>
<evidence type="ECO:0000313" key="5">
    <source>
        <dbReference type="Proteomes" id="UP000664521"/>
    </source>
</evidence>
<dbReference type="InterPro" id="IPR058581">
    <property type="entry name" value="TM_HPP"/>
</dbReference>
<accession>A0A8H3IX21</accession>
<gene>
    <name evidence="4" type="ORF">HETSPECPRED_010298</name>
</gene>
<evidence type="ECO:0000256" key="1">
    <source>
        <dbReference type="SAM" id="MobiDB-lite"/>
    </source>
</evidence>
<evidence type="ECO:0000313" key="4">
    <source>
        <dbReference type="EMBL" id="CAF9936308.1"/>
    </source>
</evidence>
<evidence type="ECO:0000259" key="3">
    <source>
        <dbReference type="Pfam" id="PF04982"/>
    </source>
</evidence>
<keyword evidence="2" id="KW-0812">Transmembrane</keyword>
<evidence type="ECO:0000256" key="2">
    <source>
        <dbReference type="SAM" id="Phobius"/>
    </source>
</evidence>